<comment type="caution">
    <text evidence="1">The sequence shown here is derived from an EMBL/GenBank/DDBJ whole genome shotgun (WGS) entry which is preliminary data.</text>
</comment>
<dbReference type="Proteomes" id="UP000623440">
    <property type="component" value="Unassembled WGS sequence"/>
</dbReference>
<evidence type="ECO:0000313" key="1">
    <source>
        <dbReference type="EMBL" id="MBD2531954.1"/>
    </source>
</evidence>
<sequence>MWLSIILNLYLESSNMTNNKISLIELIQIFAEYRNNIIVNIKHLQEHYQRKCIKRVKGVRNENGELLQPWLQTEYMDNAEYVGMGEFQFNRNTATINMLIKRKVKLTKFADQTPTLEVAGLLVNDLNSFNNYTIVSDGKINVKSLEVKISSKKAFDLLKEKGVLNAEDFDFRAEHTIYLDKLPLVAANSYYSSIDGLFNEVAEIKVLTSIISAHLKKESDVFVSGQLDEFKKHYLSKNVYINFPTTNEYTDIHEALANATIDSKLSYKIDIGSQDILNMSKLPSANKFLKKMYRLYDKETGEILIKPTFERAFNENLAVRHRLLSSRTKITKVDEFMKPIFDDFLGLEQNSVVGDILKKVGANSLVELLQDKQTGKQISKEEMVTALTTANSKLEQYVEKIYREKISPLVFYIGCTGALPEQIEAKPMNAEEAAAKYPSLQFSKDEQEGTFFAVGNSIISIYAKTEYYSRKVAILNHS</sequence>
<protein>
    <submittedName>
        <fullName evidence="1">Uncharacterized protein</fullName>
    </submittedName>
</protein>
<gene>
    <name evidence="1" type="ORF">H6G97_21140</name>
</gene>
<evidence type="ECO:0000313" key="2">
    <source>
        <dbReference type="Proteomes" id="UP000623440"/>
    </source>
</evidence>
<reference evidence="1 2" key="1">
    <citation type="journal article" date="2020" name="ISME J.">
        <title>Comparative genomics reveals insights into cyanobacterial evolution and habitat adaptation.</title>
        <authorList>
            <person name="Chen M.Y."/>
            <person name="Teng W.K."/>
            <person name="Zhao L."/>
            <person name="Hu C.X."/>
            <person name="Zhou Y.K."/>
            <person name="Han B.P."/>
            <person name="Song L.R."/>
            <person name="Shu W.S."/>
        </authorList>
    </citation>
    <scope>NUCLEOTIDE SEQUENCE [LARGE SCALE GENOMIC DNA]</scope>
    <source>
        <strain evidence="1 2">FACHB-838</strain>
    </source>
</reference>
<accession>A0ABR8DR64</accession>
<proteinExistence type="predicted"/>
<dbReference type="EMBL" id="JACJSI010000045">
    <property type="protein sequence ID" value="MBD2531954.1"/>
    <property type="molecule type" value="Genomic_DNA"/>
</dbReference>
<organism evidence="1 2">
    <name type="scientific">Nostoc flagelliforme FACHB-838</name>
    <dbReference type="NCBI Taxonomy" id="2692904"/>
    <lineage>
        <taxon>Bacteria</taxon>
        <taxon>Bacillati</taxon>
        <taxon>Cyanobacteriota</taxon>
        <taxon>Cyanophyceae</taxon>
        <taxon>Nostocales</taxon>
        <taxon>Nostocaceae</taxon>
        <taxon>Nostoc</taxon>
    </lineage>
</organism>
<keyword evidence="2" id="KW-1185">Reference proteome</keyword>
<name>A0ABR8DR64_9NOSO</name>